<accession>T0GVS0</accession>
<evidence type="ECO:0000313" key="2">
    <source>
        <dbReference type="EMBL" id="EQB08076.1"/>
    </source>
</evidence>
<dbReference type="Gene3D" id="1.10.10.10">
    <property type="entry name" value="Winged helix-like DNA-binding domain superfamily/Winged helix DNA-binding domain"/>
    <property type="match status" value="1"/>
</dbReference>
<dbReference type="PROSITE" id="PS50943">
    <property type="entry name" value="HTH_CROC1"/>
    <property type="match status" value="1"/>
</dbReference>
<gene>
    <name evidence="2" type="ORF">L288_08615</name>
</gene>
<reference evidence="2 3" key="1">
    <citation type="journal article" date="2013" name="Genome Announc.">
        <title>Draft Genome Sequence of Sphingobium quisquiliarum Strain P25T, a Novel Hexachlorocyclohexane (HCH)-Degrading Bacterium Isolated from an HCH Dumpsite.</title>
        <authorList>
            <person name="Kumar Singh A."/>
            <person name="Sangwan N."/>
            <person name="Sharma A."/>
            <person name="Gupta V."/>
            <person name="Khurana J.P."/>
            <person name="Lal R."/>
        </authorList>
    </citation>
    <scope>NUCLEOTIDE SEQUENCE [LARGE SCALE GENOMIC DNA]</scope>
    <source>
        <strain evidence="2 3">P25</strain>
    </source>
</reference>
<name>T0GVS0_9SPHN</name>
<evidence type="ECO:0000313" key="3">
    <source>
        <dbReference type="Proteomes" id="UP000015525"/>
    </source>
</evidence>
<dbReference type="Pfam" id="PF01381">
    <property type="entry name" value="HTH_3"/>
    <property type="match status" value="1"/>
</dbReference>
<organism evidence="2 3">
    <name type="scientific">Sphingobium quisquiliarum P25</name>
    <dbReference type="NCBI Taxonomy" id="1329909"/>
    <lineage>
        <taxon>Bacteria</taxon>
        <taxon>Pseudomonadati</taxon>
        <taxon>Pseudomonadota</taxon>
        <taxon>Alphaproteobacteria</taxon>
        <taxon>Sphingomonadales</taxon>
        <taxon>Sphingomonadaceae</taxon>
        <taxon>Sphingobium</taxon>
    </lineage>
</organism>
<comment type="caution">
    <text evidence="2">The sequence shown here is derived from an EMBL/GenBank/DDBJ whole genome shotgun (WGS) entry which is preliminary data.</text>
</comment>
<dbReference type="SMART" id="SM00530">
    <property type="entry name" value="HTH_XRE"/>
    <property type="match status" value="1"/>
</dbReference>
<dbReference type="InterPro" id="IPR036388">
    <property type="entry name" value="WH-like_DNA-bd_sf"/>
</dbReference>
<sequence>MHHRIIMRSDSTSAAMLSVLRRHLRSEGWTAVRLARELGVGEATVKRWLAGRSLSIDRLERLAGLCGTTIMELAHEAEQARSGLARELTLAQERALSADVFLSLLFMALMAGASPRELAQDFDIAPAALDVALAKLERLALIDRIRDDKVRPLVDRALIFRKLPMRGLFEKHMKQQFLAMDFAAPDAVYASELLKLSNAGIAQLAEMMERFRRDTHALAERDRENSLLQRQWIAMLCAIRPFRTTGLQEEQGGIGRGG</sequence>
<dbReference type="InterPro" id="IPR001387">
    <property type="entry name" value="Cro/C1-type_HTH"/>
</dbReference>
<evidence type="ECO:0000259" key="1">
    <source>
        <dbReference type="PROSITE" id="PS50943"/>
    </source>
</evidence>
<dbReference type="PATRIC" id="fig|1329909.3.peg.1664"/>
<dbReference type="AlphaFoldDB" id="T0GVS0"/>
<proteinExistence type="predicted"/>
<dbReference type="EMBL" id="ATHO01000071">
    <property type="protein sequence ID" value="EQB08076.1"/>
    <property type="molecule type" value="Genomic_DNA"/>
</dbReference>
<dbReference type="InterPro" id="IPR010982">
    <property type="entry name" value="Lambda_DNA-bd_dom_sf"/>
</dbReference>
<feature type="domain" description="HTH cro/C1-type" evidence="1">
    <location>
        <begin position="20"/>
        <end position="73"/>
    </location>
</feature>
<dbReference type="CDD" id="cd00093">
    <property type="entry name" value="HTH_XRE"/>
    <property type="match status" value="1"/>
</dbReference>
<dbReference type="GO" id="GO:0003677">
    <property type="term" value="F:DNA binding"/>
    <property type="evidence" value="ECO:0007669"/>
    <property type="project" value="InterPro"/>
</dbReference>
<keyword evidence="3" id="KW-1185">Reference proteome</keyword>
<dbReference type="SUPFAM" id="SSF47413">
    <property type="entry name" value="lambda repressor-like DNA-binding domains"/>
    <property type="match status" value="1"/>
</dbReference>
<protein>
    <recommendedName>
        <fullName evidence="1">HTH cro/C1-type domain-containing protein</fullName>
    </recommendedName>
</protein>
<dbReference type="Proteomes" id="UP000015525">
    <property type="component" value="Unassembled WGS sequence"/>
</dbReference>
<dbReference type="Gene3D" id="1.10.260.40">
    <property type="entry name" value="lambda repressor-like DNA-binding domains"/>
    <property type="match status" value="1"/>
</dbReference>